<dbReference type="Proteomes" id="UP000800036">
    <property type="component" value="Unassembled WGS sequence"/>
</dbReference>
<sequence>MGITALWNVIKDQDRSVPIAQLAEDHFKKHGLPLQIAVDKADWRFNNLTAQQVYMIRETSNEPAFQGIEKSVFYRICRLLTLNVQLLFVFDGPSKPGKRGRRGGNLVDYEQRRLLKELLNCFRIPHHEAPGEAEAECARLQQLGVVDAVFSQDSDTLMFGCSLLLRDDRVAKDKGNSDRSKENTLEKSGTSGRVVYGRDIQARHNLDREGLVLFTMLCGGDYDTLGLRGCGAAMALGVVRAGLGTTLSRDLFEPDLIVKVEIPTYLLQRALPQDVLDPPPPLKKTPCKRKKQAEDDDSTTGMTTTEGPRRSRPTPLSQRTVSDISIPSSLYLGSTKGTPSLALDSTSAQRPGSIPPASRTAEVIILSDSDDDAPLPLGRRSSTIDLGDSPLKTDEEEELNRAIQSACRTPVRHEHSERKELEAYAKSVSLQSPHQMDTRVAVAATASGLTSNPTTTLSRVTNTSLSEIDIRNISTSGMSLVAQSTERSQDSSSAADVRAARLRFFTSYINESKATSEPSPKPTQATASPPKGRPVTTQWALEDVETIDRT</sequence>
<protein>
    <submittedName>
        <fullName evidence="3">PIN domain-like protein</fullName>
    </submittedName>
</protein>
<dbReference type="Pfam" id="PF00867">
    <property type="entry name" value="XPG_I"/>
    <property type="match status" value="1"/>
</dbReference>
<evidence type="ECO:0000256" key="1">
    <source>
        <dbReference type="SAM" id="MobiDB-lite"/>
    </source>
</evidence>
<feature type="region of interest" description="Disordered" evidence="1">
    <location>
        <begin position="273"/>
        <end position="323"/>
    </location>
</feature>
<feature type="compositionally biased region" description="Polar residues" evidence="1">
    <location>
        <begin position="511"/>
        <end position="527"/>
    </location>
</feature>
<feature type="compositionally biased region" description="Polar residues" evidence="1">
    <location>
        <begin position="314"/>
        <end position="323"/>
    </location>
</feature>
<dbReference type="InterPro" id="IPR006085">
    <property type="entry name" value="XPG_DNA_repair_N"/>
</dbReference>
<dbReference type="SUPFAM" id="SSF88723">
    <property type="entry name" value="PIN domain-like"/>
    <property type="match status" value="1"/>
</dbReference>
<dbReference type="Gene3D" id="3.40.50.1010">
    <property type="entry name" value="5'-nuclease"/>
    <property type="match status" value="2"/>
</dbReference>
<evidence type="ECO:0000313" key="4">
    <source>
        <dbReference type="Proteomes" id="UP000800036"/>
    </source>
</evidence>
<dbReference type="Pfam" id="PF00752">
    <property type="entry name" value="XPG_N"/>
    <property type="match status" value="1"/>
</dbReference>
<keyword evidence="4" id="KW-1185">Reference proteome</keyword>
<reference evidence="3" key="1">
    <citation type="journal article" date="2020" name="Stud. Mycol.">
        <title>101 Dothideomycetes genomes: a test case for predicting lifestyles and emergence of pathogens.</title>
        <authorList>
            <person name="Haridas S."/>
            <person name="Albert R."/>
            <person name="Binder M."/>
            <person name="Bloem J."/>
            <person name="Labutti K."/>
            <person name="Salamov A."/>
            <person name="Andreopoulos B."/>
            <person name="Baker S."/>
            <person name="Barry K."/>
            <person name="Bills G."/>
            <person name="Bluhm B."/>
            <person name="Cannon C."/>
            <person name="Castanera R."/>
            <person name="Culley D."/>
            <person name="Daum C."/>
            <person name="Ezra D."/>
            <person name="Gonzalez J."/>
            <person name="Henrissat B."/>
            <person name="Kuo A."/>
            <person name="Liang C."/>
            <person name="Lipzen A."/>
            <person name="Lutzoni F."/>
            <person name="Magnuson J."/>
            <person name="Mondo S."/>
            <person name="Nolan M."/>
            <person name="Ohm R."/>
            <person name="Pangilinan J."/>
            <person name="Park H.-J."/>
            <person name="Ramirez L."/>
            <person name="Alfaro M."/>
            <person name="Sun H."/>
            <person name="Tritt A."/>
            <person name="Yoshinaga Y."/>
            <person name="Zwiers L.-H."/>
            <person name="Turgeon B."/>
            <person name="Goodwin S."/>
            <person name="Spatafora J."/>
            <person name="Crous P."/>
            <person name="Grigoriev I."/>
        </authorList>
    </citation>
    <scope>NUCLEOTIDE SEQUENCE</scope>
    <source>
        <strain evidence="3">CBS 107.79</strain>
    </source>
</reference>
<dbReference type="AlphaFoldDB" id="A0A6A5V0R1"/>
<gene>
    <name evidence="3" type="ORF">BU23DRAFT_600742</name>
</gene>
<feature type="compositionally biased region" description="Polar residues" evidence="1">
    <location>
        <begin position="338"/>
        <end position="350"/>
    </location>
</feature>
<name>A0A6A5V0R1_9PLEO</name>
<feature type="domain" description="XPG-I" evidence="2">
    <location>
        <begin position="120"/>
        <end position="190"/>
    </location>
</feature>
<dbReference type="SMART" id="SM00484">
    <property type="entry name" value="XPGI"/>
    <property type="match status" value="1"/>
</dbReference>
<dbReference type="OrthoDB" id="2959108at2759"/>
<dbReference type="GO" id="GO:0006974">
    <property type="term" value="P:DNA damage response"/>
    <property type="evidence" value="ECO:0007669"/>
    <property type="project" value="UniProtKB-ARBA"/>
</dbReference>
<dbReference type="PRINTS" id="PR00853">
    <property type="entry name" value="XPGRADSUPER"/>
</dbReference>
<proteinExistence type="predicted"/>
<dbReference type="InterPro" id="IPR006086">
    <property type="entry name" value="XPG-I_dom"/>
</dbReference>
<dbReference type="CDD" id="cd09870">
    <property type="entry name" value="PIN_YEN1"/>
    <property type="match status" value="1"/>
</dbReference>
<dbReference type="PANTHER" id="PTHR11081:SF62">
    <property type="entry name" value="XPG-I DOMAIN-CONTAINING PROTEIN"/>
    <property type="match status" value="1"/>
</dbReference>
<accession>A0A6A5V0R1</accession>
<evidence type="ECO:0000313" key="3">
    <source>
        <dbReference type="EMBL" id="KAF1970604.1"/>
    </source>
</evidence>
<feature type="region of interest" description="Disordered" evidence="1">
    <location>
        <begin position="511"/>
        <end position="550"/>
    </location>
</feature>
<organism evidence="3 4">
    <name type="scientific">Bimuria novae-zelandiae CBS 107.79</name>
    <dbReference type="NCBI Taxonomy" id="1447943"/>
    <lineage>
        <taxon>Eukaryota</taxon>
        <taxon>Fungi</taxon>
        <taxon>Dikarya</taxon>
        <taxon>Ascomycota</taxon>
        <taxon>Pezizomycotina</taxon>
        <taxon>Dothideomycetes</taxon>
        <taxon>Pleosporomycetidae</taxon>
        <taxon>Pleosporales</taxon>
        <taxon>Massarineae</taxon>
        <taxon>Didymosphaeriaceae</taxon>
        <taxon>Bimuria</taxon>
    </lineage>
</organism>
<evidence type="ECO:0000259" key="2">
    <source>
        <dbReference type="SMART" id="SM00484"/>
    </source>
</evidence>
<dbReference type="EMBL" id="ML976699">
    <property type="protein sequence ID" value="KAF1970604.1"/>
    <property type="molecule type" value="Genomic_DNA"/>
</dbReference>
<dbReference type="PANTHER" id="PTHR11081">
    <property type="entry name" value="FLAP ENDONUCLEASE FAMILY MEMBER"/>
    <property type="match status" value="1"/>
</dbReference>
<dbReference type="InterPro" id="IPR029060">
    <property type="entry name" value="PIN-like_dom_sf"/>
</dbReference>
<dbReference type="InterPro" id="IPR006084">
    <property type="entry name" value="XPG/Rad2"/>
</dbReference>
<feature type="region of interest" description="Disordered" evidence="1">
    <location>
        <begin position="367"/>
        <end position="390"/>
    </location>
</feature>
<feature type="region of interest" description="Disordered" evidence="1">
    <location>
        <begin position="338"/>
        <end position="357"/>
    </location>
</feature>
<dbReference type="GO" id="GO:0017108">
    <property type="term" value="F:5'-flap endonuclease activity"/>
    <property type="evidence" value="ECO:0007669"/>
    <property type="project" value="TreeGrafter"/>
</dbReference>